<evidence type="ECO:0000313" key="8">
    <source>
        <dbReference type="Proteomes" id="UP000070107"/>
    </source>
</evidence>
<dbReference type="OrthoDB" id="9806440at2"/>
<dbReference type="PRINTS" id="PR00952">
    <property type="entry name" value="TYPE3IMQPROT"/>
</dbReference>
<organism evidence="7 8">
    <name type="scientific">Paramesorhizobium deserti</name>
    <dbReference type="NCBI Taxonomy" id="1494590"/>
    <lineage>
        <taxon>Bacteria</taxon>
        <taxon>Pseudomonadati</taxon>
        <taxon>Pseudomonadota</taxon>
        <taxon>Alphaproteobacteria</taxon>
        <taxon>Hyphomicrobiales</taxon>
        <taxon>Phyllobacteriaceae</taxon>
        <taxon>Paramesorhizobium</taxon>
    </lineage>
</organism>
<gene>
    <name evidence="7" type="ORF">ATN84_20400</name>
</gene>
<name>A0A135HPA7_9HYPH</name>
<dbReference type="PIRSF" id="PIRSF004669">
    <property type="entry name" value="FliQ"/>
    <property type="match status" value="1"/>
</dbReference>
<dbReference type="RefSeq" id="WP_068884831.1">
    <property type="nucleotide sequence ID" value="NZ_LNTU01000039.1"/>
</dbReference>
<dbReference type="Proteomes" id="UP000070107">
    <property type="component" value="Unassembled WGS sequence"/>
</dbReference>
<keyword evidence="8" id="KW-1185">Reference proteome</keyword>
<dbReference type="GO" id="GO:0009306">
    <property type="term" value="P:protein secretion"/>
    <property type="evidence" value="ECO:0007669"/>
    <property type="project" value="InterPro"/>
</dbReference>
<evidence type="ECO:0000256" key="2">
    <source>
        <dbReference type="ARBA" id="ARBA00006156"/>
    </source>
</evidence>
<protein>
    <submittedName>
        <fullName evidence="7">Type III secretion protein</fullName>
    </submittedName>
</protein>
<proteinExistence type="inferred from homology"/>
<comment type="similarity">
    <text evidence="2">Belongs to the FliQ/MopD/SpaQ family.</text>
</comment>
<comment type="caution">
    <text evidence="7">The sequence shown here is derived from an EMBL/GenBank/DDBJ whole genome shotgun (WGS) entry which is preliminary data.</text>
</comment>
<dbReference type="AlphaFoldDB" id="A0A135HPA7"/>
<sequence length="89" mass="9347">MGQDIFLSQMQNALLTVLLVSAPALGIAILIGISVGLIQALTQIQDQTLPQAFKLVAVMLVLIVFGPALALHVTNLAGQVLDAFPVVTR</sequence>
<dbReference type="STRING" id="1494590.ATN84_20400"/>
<evidence type="ECO:0000256" key="3">
    <source>
        <dbReference type="ARBA" id="ARBA00022475"/>
    </source>
</evidence>
<keyword evidence="5" id="KW-1133">Transmembrane helix</keyword>
<keyword evidence="6" id="KW-0472">Membrane</keyword>
<keyword evidence="4" id="KW-0812">Transmembrane</keyword>
<evidence type="ECO:0000256" key="5">
    <source>
        <dbReference type="ARBA" id="ARBA00022989"/>
    </source>
</evidence>
<dbReference type="GO" id="GO:0005886">
    <property type="term" value="C:plasma membrane"/>
    <property type="evidence" value="ECO:0007669"/>
    <property type="project" value="UniProtKB-SubCell"/>
</dbReference>
<dbReference type="InterPro" id="IPR002191">
    <property type="entry name" value="Bac_export_3"/>
</dbReference>
<evidence type="ECO:0000256" key="4">
    <source>
        <dbReference type="ARBA" id="ARBA00022692"/>
    </source>
</evidence>
<evidence type="ECO:0000256" key="6">
    <source>
        <dbReference type="ARBA" id="ARBA00023136"/>
    </source>
</evidence>
<evidence type="ECO:0000313" key="7">
    <source>
        <dbReference type="EMBL" id="KXF75051.1"/>
    </source>
</evidence>
<dbReference type="PANTHER" id="PTHR34040:SF2">
    <property type="entry name" value="FLAGELLAR BIOSYNTHETIC PROTEIN FLIQ"/>
    <property type="match status" value="1"/>
</dbReference>
<comment type="subcellular location">
    <subcellularLocation>
        <location evidence="1">Cell membrane</location>
        <topology evidence="1">Multi-pass membrane protein</topology>
    </subcellularLocation>
</comment>
<dbReference type="EMBL" id="LNTU01000039">
    <property type="protein sequence ID" value="KXF75051.1"/>
    <property type="molecule type" value="Genomic_DNA"/>
</dbReference>
<reference evidence="7 8" key="1">
    <citation type="submission" date="2015-11" db="EMBL/GenBank/DDBJ databases">
        <title>Draft genome sequence of Paramesorhizobium deserti A-3-E, a strain highly resistant to diverse beta-lactam antibiotics.</title>
        <authorList>
            <person name="Lv R."/>
            <person name="Yang X."/>
            <person name="Fang N."/>
            <person name="Guo J."/>
            <person name="Luo X."/>
            <person name="Peng F."/>
            <person name="Yang R."/>
            <person name="Cui Y."/>
            <person name="Fang C."/>
            <person name="Song Y."/>
        </authorList>
    </citation>
    <scope>NUCLEOTIDE SEQUENCE [LARGE SCALE GENOMIC DNA]</scope>
    <source>
        <strain evidence="7 8">A-3-E</strain>
    </source>
</reference>
<dbReference type="PANTHER" id="PTHR34040">
    <property type="entry name" value="FLAGELLAR BIOSYNTHETIC PROTEIN FLIQ"/>
    <property type="match status" value="1"/>
</dbReference>
<dbReference type="Pfam" id="PF01313">
    <property type="entry name" value="Bac_export_3"/>
    <property type="match status" value="1"/>
</dbReference>
<accession>A0A135HPA7</accession>
<keyword evidence="3" id="KW-1003">Cell membrane</keyword>
<evidence type="ECO:0000256" key="1">
    <source>
        <dbReference type="ARBA" id="ARBA00004651"/>
    </source>
</evidence>